<evidence type="ECO:0000256" key="1">
    <source>
        <dbReference type="SAM" id="MobiDB-lite"/>
    </source>
</evidence>
<evidence type="ECO:0000313" key="2">
    <source>
        <dbReference type="EMBL" id="KAI1716393.1"/>
    </source>
</evidence>
<feature type="region of interest" description="Disordered" evidence="1">
    <location>
        <begin position="85"/>
        <end position="137"/>
    </location>
</feature>
<keyword evidence="3" id="KW-1185">Reference proteome</keyword>
<organism evidence="2 3">
    <name type="scientific">Ditylenchus destructor</name>
    <dbReference type="NCBI Taxonomy" id="166010"/>
    <lineage>
        <taxon>Eukaryota</taxon>
        <taxon>Metazoa</taxon>
        <taxon>Ecdysozoa</taxon>
        <taxon>Nematoda</taxon>
        <taxon>Chromadorea</taxon>
        <taxon>Rhabditida</taxon>
        <taxon>Tylenchina</taxon>
        <taxon>Tylenchomorpha</taxon>
        <taxon>Sphaerularioidea</taxon>
        <taxon>Anguinidae</taxon>
        <taxon>Anguininae</taxon>
        <taxon>Ditylenchus</taxon>
    </lineage>
</organism>
<dbReference type="AlphaFoldDB" id="A0AAD4N483"/>
<accession>A0AAD4N483</accession>
<proteinExistence type="predicted"/>
<dbReference type="Proteomes" id="UP001201812">
    <property type="component" value="Unassembled WGS sequence"/>
</dbReference>
<name>A0AAD4N483_9BILA</name>
<comment type="caution">
    <text evidence="2">The sequence shown here is derived from an EMBL/GenBank/DDBJ whole genome shotgun (WGS) entry which is preliminary data.</text>
</comment>
<feature type="compositionally biased region" description="Polar residues" evidence="1">
    <location>
        <begin position="91"/>
        <end position="111"/>
    </location>
</feature>
<evidence type="ECO:0000313" key="3">
    <source>
        <dbReference type="Proteomes" id="UP001201812"/>
    </source>
</evidence>
<reference evidence="2" key="1">
    <citation type="submission" date="2022-01" db="EMBL/GenBank/DDBJ databases">
        <title>Genome Sequence Resource for Two Populations of Ditylenchus destructor, the Migratory Endoparasitic Phytonematode.</title>
        <authorList>
            <person name="Zhang H."/>
            <person name="Lin R."/>
            <person name="Xie B."/>
        </authorList>
    </citation>
    <scope>NUCLEOTIDE SEQUENCE</scope>
    <source>
        <strain evidence="2">BazhouSP</strain>
    </source>
</reference>
<protein>
    <submittedName>
        <fullName evidence="2">Uncharacterized protein</fullName>
    </submittedName>
</protein>
<gene>
    <name evidence="2" type="ORF">DdX_07441</name>
</gene>
<sequence length="207" mass="21890">MEVSNEESNDSLPIPRLRRTQPRVLPGGGTATSSLLGSVGPLRGSFRPVSIVSCASVRARPTILATGSVRPDPTLFGGRVRHQESTLPDVGQSTGVSPTGLTLPSNTSAKRPTSLLSSSTTSSAMPNIVPHSNDTARNSIHDTIGADVGPRRHSSVMSGMARRGTATLHHPRQHFGLTSGSQLDLGDRTGSKLTLDEELYDILYAFQ</sequence>
<feature type="compositionally biased region" description="Low complexity" evidence="1">
    <location>
        <begin position="113"/>
        <end position="123"/>
    </location>
</feature>
<feature type="region of interest" description="Disordered" evidence="1">
    <location>
        <begin position="1"/>
        <end position="32"/>
    </location>
</feature>
<dbReference type="EMBL" id="JAKKPZ010000010">
    <property type="protein sequence ID" value="KAI1716393.1"/>
    <property type="molecule type" value="Genomic_DNA"/>
</dbReference>